<dbReference type="SUPFAM" id="SSF52467">
    <property type="entry name" value="DHS-like NAD/FAD-binding domain"/>
    <property type="match status" value="1"/>
</dbReference>
<evidence type="ECO:0000256" key="2">
    <source>
        <dbReference type="ARBA" id="ARBA00022679"/>
    </source>
</evidence>
<gene>
    <name evidence="7" type="primary">menD</name>
    <name evidence="10" type="ORF">EV678_0939</name>
</gene>
<reference evidence="10 11" key="1">
    <citation type="submission" date="2019-02" db="EMBL/GenBank/DDBJ databases">
        <title>Genomic Encyclopedia of Type Strains, Phase IV (KMG-IV): sequencing the most valuable type-strain genomes for metagenomic binning, comparative biology and taxonomic classification.</title>
        <authorList>
            <person name="Goeker M."/>
        </authorList>
    </citation>
    <scope>NUCLEOTIDE SEQUENCE [LARGE SCALE GENOMIC DNA]</scope>
    <source>
        <strain evidence="10 11">DSM 21223</strain>
    </source>
</reference>
<comment type="catalytic activity">
    <reaction evidence="7">
        <text>isochorismate + 2-oxoglutarate + H(+) = 5-enolpyruvoyl-6-hydroxy-2-succinyl-cyclohex-3-ene-1-carboxylate + CO2</text>
        <dbReference type="Rhea" id="RHEA:25593"/>
        <dbReference type="ChEBI" id="CHEBI:15378"/>
        <dbReference type="ChEBI" id="CHEBI:16526"/>
        <dbReference type="ChEBI" id="CHEBI:16810"/>
        <dbReference type="ChEBI" id="CHEBI:29780"/>
        <dbReference type="ChEBI" id="CHEBI:58818"/>
        <dbReference type="EC" id="2.2.1.9"/>
    </reaction>
</comment>
<dbReference type="EC" id="2.2.1.9" evidence="7"/>
<feature type="domain" description="Thiamine pyrophosphate enzyme TPP-binding" evidence="8">
    <location>
        <begin position="441"/>
        <end position="567"/>
    </location>
</feature>
<dbReference type="CDD" id="cd07037">
    <property type="entry name" value="TPP_PYR_MenD"/>
    <property type="match status" value="1"/>
</dbReference>
<keyword evidence="4 7" id="KW-0460">Magnesium</keyword>
<accession>A0ABY0IU68</accession>
<dbReference type="PANTHER" id="PTHR42916">
    <property type="entry name" value="2-SUCCINYL-5-ENOLPYRUVYL-6-HYDROXY-3-CYCLOHEXENE-1-CARBOXYLATE SYNTHASE"/>
    <property type="match status" value="1"/>
</dbReference>
<evidence type="ECO:0000256" key="7">
    <source>
        <dbReference type="HAMAP-Rule" id="MF_01659"/>
    </source>
</evidence>
<dbReference type="PANTHER" id="PTHR42916:SF1">
    <property type="entry name" value="PROTEIN PHYLLO, CHLOROPLASTIC"/>
    <property type="match status" value="1"/>
</dbReference>
<name>A0ABY0IU68_9RHOO</name>
<dbReference type="Pfam" id="PF02775">
    <property type="entry name" value="TPP_enzyme_C"/>
    <property type="match status" value="1"/>
</dbReference>
<dbReference type="SUPFAM" id="SSF52518">
    <property type="entry name" value="Thiamin diphosphate-binding fold (THDP-binding)"/>
    <property type="match status" value="2"/>
</dbReference>
<keyword evidence="11" id="KW-1185">Reference proteome</keyword>
<evidence type="ECO:0000313" key="10">
    <source>
        <dbReference type="EMBL" id="RZT90128.1"/>
    </source>
</evidence>
<dbReference type="Gene3D" id="3.40.50.1220">
    <property type="entry name" value="TPP-binding domain"/>
    <property type="match status" value="1"/>
</dbReference>
<keyword evidence="5 7" id="KW-0786">Thiamine pyrophosphate</keyword>
<evidence type="ECO:0000256" key="4">
    <source>
        <dbReference type="ARBA" id="ARBA00022842"/>
    </source>
</evidence>
<dbReference type="InterPro" id="IPR029035">
    <property type="entry name" value="DHS-like_NAD/FAD-binding_dom"/>
</dbReference>
<dbReference type="Pfam" id="PF02776">
    <property type="entry name" value="TPP_enzyme_N"/>
    <property type="match status" value="1"/>
</dbReference>
<organism evidence="10 11">
    <name type="scientific">Azospira oryzae</name>
    <dbReference type="NCBI Taxonomy" id="146939"/>
    <lineage>
        <taxon>Bacteria</taxon>
        <taxon>Pseudomonadati</taxon>
        <taxon>Pseudomonadota</taxon>
        <taxon>Betaproteobacteria</taxon>
        <taxon>Rhodocyclales</taxon>
        <taxon>Rhodocyclaceae</taxon>
        <taxon>Azospira</taxon>
    </lineage>
</organism>
<evidence type="ECO:0000256" key="3">
    <source>
        <dbReference type="ARBA" id="ARBA00022723"/>
    </source>
</evidence>
<dbReference type="InterPro" id="IPR012001">
    <property type="entry name" value="Thiamin_PyroP_enz_TPP-bd_dom"/>
</dbReference>
<evidence type="ECO:0000259" key="9">
    <source>
        <dbReference type="Pfam" id="PF02776"/>
    </source>
</evidence>
<keyword evidence="6 7" id="KW-0464">Manganese</keyword>
<comment type="function">
    <text evidence="7">Catalyzes the thiamine diphosphate-dependent decarboxylation of 2-oxoglutarate and the subsequent addition of the resulting succinic semialdehyde-thiamine pyrophosphate anion to isochorismate to yield 2-succinyl-5-enolpyruvyl-6-hydroxy-3-cyclohexene-1-carboxylate (SEPHCHC).</text>
</comment>
<dbReference type="InterPro" id="IPR029061">
    <property type="entry name" value="THDP-binding"/>
</dbReference>
<dbReference type="RefSeq" id="WP_130458676.1">
    <property type="nucleotide sequence ID" value="NZ_SHKM01000001.1"/>
</dbReference>
<comment type="pathway">
    <text evidence="7">Quinol/quinone metabolism; 1,4-dihydroxy-2-naphthoate biosynthesis; 1,4-dihydroxy-2-naphthoate from chorismate: step 2/7.</text>
</comment>
<keyword evidence="2 7" id="KW-0808">Transferase</keyword>
<dbReference type="HAMAP" id="MF_01659">
    <property type="entry name" value="MenD"/>
    <property type="match status" value="1"/>
</dbReference>
<comment type="subunit">
    <text evidence="7">Homodimer.</text>
</comment>
<comment type="caution">
    <text evidence="10">The sequence shown here is derived from an EMBL/GenBank/DDBJ whole genome shotgun (WGS) entry which is preliminary data.</text>
</comment>
<comment type="pathway">
    <text evidence="7">Quinol/quinone metabolism; menaquinone biosynthesis.</text>
</comment>
<dbReference type="PIRSF" id="PIRSF004983">
    <property type="entry name" value="MenD"/>
    <property type="match status" value="1"/>
</dbReference>
<evidence type="ECO:0000256" key="6">
    <source>
        <dbReference type="ARBA" id="ARBA00023211"/>
    </source>
</evidence>
<dbReference type="EMBL" id="SHKM01000001">
    <property type="protein sequence ID" value="RZT90128.1"/>
    <property type="molecule type" value="Genomic_DNA"/>
</dbReference>
<feature type="domain" description="Thiamine pyrophosphate enzyme N-terminal TPP-binding" evidence="9">
    <location>
        <begin position="13"/>
        <end position="123"/>
    </location>
</feature>
<comment type="similarity">
    <text evidence="7">Belongs to the TPP enzyme family. MenD subfamily.</text>
</comment>
<protein>
    <recommendedName>
        <fullName evidence="7">2-succinyl-5-enolpyruvyl-6-hydroxy-3-cyclohexene-1-carboxylate synthase</fullName>
        <shortName evidence="7">SEPHCHC synthase</shortName>
        <ecNumber evidence="7">2.2.1.9</ecNumber>
    </recommendedName>
    <alternativeName>
        <fullName evidence="7">Menaquinone biosynthesis protein MenD</fullName>
    </alternativeName>
</protein>
<evidence type="ECO:0000313" key="11">
    <source>
        <dbReference type="Proteomes" id="UP000292136"/>
    </source>
</evidence>
<evidence type="ECO:0000256" key="1">
    <source>
        <dbReference type="ARBA" id="ARBA00022428"/>
    </source>
</evidence>
<dbReference type="Proteomes" id="UP000292136">
    <property type="component" value="Unassembled WGS sequence"/>
</dbReference>
<keyword evidence="1 7" id="KW-0474">Menaquinone biosynthesis</keyword>
<dbReference type="Gene3D" id="3.40.50.970">
    <property type="match status" value="2"/>
</dbReference>
<comment type="cofactor">
    <cofactor evidence="7">
        <name>Mg(2+)</name>
        <dbReference type="ChEBI" id="CHEBI:18420"/>
    </cofactor>
    <cofactor evidence="7">
        <name>Mn(2+)</name>
        <dbReference type="ChEBI" id="CHEBI:29035"/>
    </cofactor>
</comment>
<keyword evidence="3 7" id="KW-0479">Metal-binding</keyword>
<proteinExistence type="inferred from homology"/>
<comment type="cofactor">
    <cofactor evidence="7">
        <name>thiamine diphosphate</name>
        <dbReference type="ChEBI" id="CHEBI:58937"/>
    </cofactor>
    <text evidence="7">Binds 1 thiamine pyrophosphate per subunit.</text>
</comment>
<sequence>MNATGTTNYLWSRHFAAALAGAGLAHVVISPGARSTPLTLAFLRQAGVCCHVLVDERSAAFFALGLAKATELPVALVCTSGSAPAHWLPAVIEADAGRVPLLLLSTDRPAELHGWGANQTVAQAGLFTGFVRAAHALSTPEEGFLPRQVHTLAARLLAECRWPCPGPVHVNLPFREPLLPPAAKLAASPDLGPVHPPEAPPPLVLPAPHAVAQAAARLSGRPGLILAGALPPGSAGPDYARAVAALARALDCPVLAEPLSGLRHGTAGLEADSRPDSHHFLAHGEALVRDAAFVAAQAPAWILRCGDAQVSRSLQTWLSQCLDQGTELLLLEGEGRWPDPERGTTLLLRGDTAATLAALAQAVAAKAPPAWMQAWRAAEQRAGDLARAALDAAGDDLWEGAVVADLLAALPAESRLFWGNSMAVRDGDSFSGLSAKPLEEHGNRGCSGIDGQLSTALGLAAAGSAEGRYSAALLGDLAAHHDLNALAAARELDCLLVVVNNGGGGIFEYLPARALPEYETGWLTPVPLVLAHGAAAYGVPYRRAASRAEFQAAIAEAVATGGPWLVEAVVERSESVARHRAYWQAVSGSES</sequence>
<dbReference type="NCBIfam" id="TIGR00173">
    <property type="entry name" value="menD"/>
    <property type="match status" value="1"/>
</dbReference>
<dbReference type="InterPro" id="IPR004433">
    <property type="entry name" value="MenaQ_synth_MenD"/>
</dbReference>
<dbReference type="InterPro" id="IPR011766">
    <property type="entry name" value="TPP_enzyme_TPP-bd"/>
</dbReference>
<evidence type="ECO:0000259" key="8">
    <source>
        <dbReference type="Pfam" id="PF02775"/>
    </source>
</evidence>
<evidence type="ECO:0000256" key="5">
    <source>
        <dbReference type="ARBA" id="ARBA00023052"/>
    </source>
</evidence>